<comment type="caution">
    <text evidence="4">The sequence shown here is derived from an EMBL/GenBank/DDBJ whole genome shotgun (WGS) entry which is preliminary data.</text>
</comment>
<dbReference type="EMBL" id="JAGTXO010000019">
    <property type="protein sequence ID" value="KAG8462636.1"/>
    <property type="molecule type" value="Genomic_DNA"/>
</dbReference>
<evidence type="ECO:0000256" key="1">
    <source>
        <dbReference type="SAM" id="MobiDB-lite"/>
    </source>
</evidence>
<evidence type="ECO:0000256" key="2">
    <source>
        <dbReference type="SAM" id="SignalP"/>
    </source>
</evidence>
<accession>A0A8J6C964</accession>
<dbReference type="Proteomes" id="UP000751190">
    <property type="component" value="Unassembled WGS sequence"/>
</dbReference>
<dbReference type="PANTHER" id="PTHR47064">
    <property type="entry name" value="PUTATIVE (AFU_ORTHOLOGUE AFUA_1G08990)-RELATED"/>
    <property type="match status" value="1"/>
</dbReference>
<dbReference type="PANTHER" id="PTHR47064:SF2">
    <property type="entry name" value="SMP-30_GLUCONOLACTONASE_LRE-LIKE REGION DOMAIN-CONTAINING PROTEIN-RELATED"/>
    <property type="match status" value="1"/>
</dbReference>
<organism evidence="4 5">
    <name type="scientific">Diacronema lutheri</name>
    <name type="common">Unicellular marine alga</name>
    <name type="synonym">Monochrysis lutheri</name>
    <dbReference type="NCBI Taxonomy" id="2081491"/>
    <lineage>
        <taxon>Eukaryota</taxon>
        <taxon>Haptista</taxon>
        <taxon>Haptophyta</taxon>
        <taxon>Pavlovophyceae</taxon>
        <taxon>Pavlovales</taxon>
        <taxon>Pavlovaceae</taxon>
        <taxon>Diacronema</taxon>
    </lineage>
</organism>
<dbReference type="Gene3D" id="2.120.10.30">
    <property type="entry name" value="TolB, C-terminal domain"/>
    <property type="match status" value="1"/>
</dbReference>
<feature type="signal peptide" evidence="2">
    <location>
        <begin position="1"/>
        <end position="23"/>
    </location>
</feature>
<dbReference type="OrthoDB" id="423498at2759"/>
<keyword evidence="5" id="KW-1185">Reference proteome</keyword>
<protein>
    <recommendedName>
        <fullName evidence="3">SMP-30/Gluconolactonase/LRE-like region domain-containing protein</fullName>
    </recommendedName>
</protein>
<evidence type="ECO:0000313" key="4">
    <source>
        <dbReference type="EMBL" id="KAG8462636.1"/>
    </source>
</evidence>
<dbReference type="InterPro" id="IPR052988">
    <property type="entry name" value="Oryzine_lactonohydrolase"/>
</dbReference>
<dbReference type="InterPro" id="IPR013658">
    <property type="entry name" value="SGL"/>
</dbReference>
<evidence type="ECO:0000259" key="3">
    <source>
        <dbReference type="Pfam" id="PF08450"/>
    </source>
</evidence>
<name>A0A8J6C964_DIALT</name>
<feature type="chain" id="PRO_5035226708" description="SMP-30/Gluconolactonase/LRE-like region domain-containing protein" evidence="2">
    <location>
        <begin position="24"/>
        <end position="399"/>
    </location>
</feature>
<dbReference type="OMA" id="PQANCPA"/>
<proteinExistence type="predicted"/>
<keyword evidence="2" id="KW-0732">Signal</keyword>
<feature type="region of interest" description="Disordered" evidence="1">
    <location>
        <begin position="376"/>
        <end position="399"/>
    </location>
</feature>
<dbReference type="InterPro" id="IPR011042">
    <property type="entry name" value="6-blade_b-propeller_TolB-like"/>
</dbReference>
<dbReference type="Pfam" id="PF08450">
    <property type="entry name" value="SGL"/>
    <property type="match status" value="1"/>
</dbReference>
<feature type="domain" description="SMP-30/Gluconolactonase/LRE-like region" evidence="3">
    <location>
        <begin position="121"/>
        <end position="325"/>
    </location>
</feature>
<gene>
    <name evidence="4" type="ORF">KFE25_004612</name>
</gene>
<dbReference type="SUPFAM" id="SSF63829">
    <property type="entry name" value="Calcium-dependent phosphotriesterase"/>
    <property type="match status" value="1"/>
</dbReference>
<dbReference type="AlphaFoldDB" id="A0A8J6C964"/>
<reference evidence="4" key="1">
    <citation type="submission" date="2021-05" db="EMBL/GenBank/DDBJ databases">
        <title>The genome of the haptophyte Pavlova lutheri (Diacronema luteri, Pavlovales) - a model for lipid biosynthesis in eukaryotic algae.</title>
        <authorList>
            <person name="Hulatt C.J."/>
            <person name="Posewitz M.C."/>
        </authorList>
    </citation>
    <scope>NUCLEOTIDE SEQUENCE</scope>
    <source>
        <strain evidence="4">NIVA-4/92</strain>
    </source>
</reference>
<evidence type="ECO:0000313" key="5">
    <source>
        <dbReference type="Proteomes" id="UP000751190"/>
    </source>
</evidence>
<sequence>MSRLAPTALAALAALGALAVAGAQPVLSAAAAANEALLADWDPIEVIDSRFEALVGDGDRRLKQVAYLDGARTEGVSWVWALGALTFTSGNCPTPGDWDATFLVGTGGPKRPRGATPLLAPSNHSNGQVVDGTGSAWVTCETTGRQLARVQVDELGHFVSKTKLVGEYQGQPLNSPNDAVFHSDGSIWFTDPQYGCIQYPQRKCSLPAHVYRFNPATRALTVVYTGLDKPNGLAFSLDEKRMYVVDSGAMHATFDPSRPHAVFEFDIDGEGDGARLVRMRMFADISPGIPDGVRLDNEGNVYVAAGDGVQVFAADGSLLGKIHTPPYAGGADGARYGQCSNLEFAGDLGRPPTPHYLRHVLYLAAGPAVYSITLAASHGDGPRPKPPPARRADGGAAAQ</sequence>